<organism evidence="4 5">
    <name type="scientific">Aedes aegypti</name>
    <name type="common">Yellowfever mosquito</name>
    <name type="synonym">Culex aegypti</name>
    <dbReference type="NCBI Taxonomy" id="7159"/>
    <lineage>
        <taxon>Eukaryota</taxon>
        <taxon>Metazoa</taxon>
        <taxon>Ecdysozoa</taxon>
        <taxon>Arthropoda</taxon>
        <taxon>Hexapoda</taxon>
        <taxon>Insecta</taxon>
        <taxon>Pterygota</taxon>
        <taxon>Neoptera</taxon>
        <taxon>Endopterygota</taxon>
        <taxon>Diptera</taxon>
        <taxon>Nematocera</taxon>
        <taxon>Culicoidea</taxon>
        <taxon>Culicidae</taxon>
        <taxon>Culicinae</taxon>
        <taxon>Aedini</taxon>
        <taxon>Aedes</taxon>
        <taxon>Stegomyia</taxon>
    </lineage>
</organism>
<dbReference type="GO" id="GO:0008270">
    <property type="term" value="F:zinc ion binding"/>
    <property type="evidence" value="ECO:0007669"/>
    <property type="project" value="UniProtKB-UniRule"/>
</dbReference>
<dbReference type="InterPro" id="IPR034035">
    <property type="entry name" value="Astacin-like_dom"/>
</dbReference>
<dbReference type="GO" id="GO:0006508">
    <property type="term" value="P:proteolysis"/>
    <property type="evidence" value="ECO:0007669"/>
    <property type="project" value="UniProtKB-KW"/>
</dbReference>
<name>A0A1S4G243_AEDAE</name>
<dbReference type="Pfam" id="PF01400">
    <property type="entry name" value="Astacin"/>
    <property type="match status" value="1"/>
</dbReference>
<feature type="active site" evidence="1">
    <location>
        <position position="156"/>
    </location>
</feature>
<evidence type="ECO:0000313" key="4">
    <source>
        <dbReference type="EMBL" id="EAT36347.1"/>
    </source>
</evidence>
<evidence type="ECO:0000256" key="1">
    <source>
        <dbReference type="PROSITE-ProRule" id="PRU01211"/>
    </source>
</evidence>
<comment type="cofactor">
    <cofactor evidence="1 2">
        <name>Zn(2+)</name>
        <dbReference type="ChEBI" id="CHEBI:29105"/>
    </cofactor>
    <text evidence="1 2">Binds 1 zinc ion per subunit.</text>
</comment>
<dbReference type="AlphaFoldDB" id="A0A1S4G243"/>
<dbReference type="InterPro" id="IPR001506">
    <property type="entry name" value="Peptidase_M12A"/>
</dbReference>
<feature type="binding site" evidence="1">
    <location>
        <position position="165"/>
    </location>
    <ligand>
        <name>Zn(2+)</name>
        <dbReference type="ChEBI" id="CHEBI:29105"/>
        <note>catalytic</note>
    </ligand>
</feature>
<dbReference type="SMART" id="SM00235">
    <property type="entry name" value="ZnMc"/>
    <property type="match status" value="1"/>
</dbReference>
<dbReference type="Gene3D" id="3.40.390.10">
    <property type="entry name" value="Collagenase (Catalytic Domain)"/>
    <property type="match status" value="1"/>
</dbReference>
<feature type="binding site" evidence="1">
    <location>
        <position position="155"/>
    </location>
    <ligand>
        <name>Zn(2+)</name>
        <dbReference type="ChEBI" id="CHEBI:29105"/>
        <note>catalytic</note>
    </ligand>
</feature>
<comment type="caution">
    <text evidence="1">Lacks conserved residue(s) required for the propagation of feature annotation.</text>
</comment>
<evidence type="ECO:0000256" key="2">
    <source>
        <dbReference type="RuleBase" id="RU361183"/>
    </source>
</evidence>
<dbReference type="CDD" id="cd04280">
    <property type="entry name" value="ZnMc_astacin_like"/>
    <property type="match status" value="1"/>
</dbReference>
<dbReference type="InterPro" id="IPR024079">
    <property type="entry name" value="MetalloPept_cat_dom_sf"/>
</dbReference>
<dbReference type="PANTHER" id="PTHR10127">
    <property type="entry name" value="DISCOIDIN, CUB, EGF, LAMININ , AND ZINC METALLOPROTEASE DOMAIN CONTAINING"/>
    <property type="match status" value="1"/>
</dbReference>
<keyword evidence="1 2" id="KW-0482">Metalloprotease</keyword>
<keyword evidence="1 2" id="KW-0479">Metal-binding</keyword>
<dbReference type="InterPro" id="IPR006026">
    <property type="entry name" value="Peptidase_Metallo"/>
</dbReference>
<feature type="binding site" evidence="1">
    <location>
        <position position="159"/>
    </location>
    <ligand>
        <name>Zn(2+)</name>
        <dbReference type="ChEBI" id="CHEBI:29105"/>
        <note>catalytic</note>
    </ligand>
</feature>
<reference evidence="4" key="2">
    <citation type="journal article" date="2007" name="Science">
        <title>Genome sequence of Aedes aegypti, a major arbovirus vector.</title>
        <authorList>
            <person name="Nene V."/>
            <person name="Wortman J.R."/>
            <person name="Lawson D."/>
            <person name="Haas B."/>
            <person name="Kodira C."/>
            <person name="Tu Z.J."/>
            <person name="Loftus B."/>
            <person name="Xi Z."/>
            <person name="Megy K."/>
            <person name="Grabherr M."/>
            <person name="Ren Q."/>
            <person name="Zdobnov E.M."/>
            <person name="Lobo N.F."/>
            <person name="Campbell K.S."/>
            <person name="Brown S.E."/>
            <person name="Bonaldo M.F."/>
            <person name="Zhu J."/>
            <person name="Sinkins S.P."/>
            <person name="Hogenkamp D.G."/>
            <person name="Amedeo P."/>
            <person name="Arensburger P."/>
            <person name="Atkinson P.W."/>
            <person name="Bidwell S."/>
            <person name="Biedler J."/>
            <person name="Birney E."/>
            <person name="Bruggner R.V."/>
            <person name="Costas J."/>
            <person name="Coy M.R."/>
            <person name="Crabtree J."/>
            <person name="Crawford M."/>
            <person name="Debruyn B."/>
            <person name="Decaprio D."/>
            <person name="Eiglmeier K."/>
            <person name="Eisenstadt E."/>
            <person name="El-Dorry H."/>
            <person name="Gelbart W.M."/>
            <person name="Gomes S.L."/>
            <person name="Hammond M."/>
            <person name="Hannick L.I."/>
            <person name="Hogan J.R."/>
            <person name="Holmes M.H."/>
            <person name="Jaffe D."/>
            <person name="Johnston J.S."/>
            <person name="Kennedy R.C."/>
            <person name="Koo H."/>
            <person name="Kravitz S."/>
            <person name="Kriventseva E.V."/>
            <person name="Kulp D."/>
            <person name="Labutti K."/>
            <person name="Lee E."/>
            <person name="Li S."/>
            <person name="Lovin D.D."/>
            <person name="Mao C."/>
            <person name="Mauceli E."/>
            <person name="Menck C.F."/>
            <person name="Miller J.R."/>
            <person name="Montgomery P."/>
            <person name="Mori A."/>
            <person name="Nascimento A.L."/>
            <person name="Naveira H.F."/>
            <person name="Nusbaum C."/>
            <person name="O'leary S."/>
            <person name="Orvis J."/>
            <person name="Pertea M."/>
            <person name="Quesneville H."/>
            <person name="Reidenbach K.R."/>
            <person name="Rogers Y.H."/>
            <person name="Roth C.W."/>
            <person name="Schneider J.R."/>
            <person name="Schatz M."/>
            <person name="Shumway M."/>
            <person name="Stanke M."/>
            <person name="Stinson E.O."/>
            <person name="Tubio J.M."/>
            <person name="Vanzee J.P."/>
            <person name="Verjovski-Almeida S."/>
            <person name="Werner D."/>
            <person name="White O."/>
            <person name="Wyder S."/>
            <person name="Zeng Q."/>
            <person name="Zhao Q."/>
            <person name="Zhao Y."/>
            <person name="Hill C.A."/>
            <person name="Raikhel A.S."/>
            <person name="Soares M.B."/>
            <person name="Knudson D.L."/>
            <person name="Lee N.H."/>
            <person name="Galagan J."/>
            <person name="Salzberg S.L."/>
            <person name="Paulsen I.T."/>
            <person name="Dimopoulos G."/>
            <person name="Collins F.H."/>
            <person name="Birren B."/>
            <person name="Fraser-Liggett C.M."/>
            <person name="Severson D.W."/>
        </authorList>
    </citation>
    <scope>NUCLEOTIDE SEQUENCE [LARGE SCALE GENOMIC DNA]</scope>
    <source>
        <strain evidence="4">Liverpool</strain>
    </source>
</reference>
<feature type="chain" id="PRO_5036516841" description="Metalloendopeptidase" evidence="2">
    <location>
        <begin position="22"/>
        <end position="257"/>
    </location>
</feature>
<sequence>MMNKFAICAVFVALCAFRIFALPVVPNASDAEQQSGNFEGDMILSKEQRQALAGMRNGLFDDQYRWPNNTVYYRIISDNFTTEQVNYIRRGLDTISDVSCIRFVEAAENSTAYIRVLGNEGGCFSEVGYTGTVQDLNLAPNELENGCFRLGTIMHEFLHALGFYHMQSASDRDDFVTIVWEKIEQQHQHNFEKYNSSFVSAFNVEYDYGSVLHYPRVSFSIDGSATIIPKVAGVTIGQRKEMSTSDITKLNRMYHCE</sequence>
<gene>
    <name evidence="4" type="ORF">AaeL_AAEL011542</name>
</gene>
<dbReference type="SUPFAM" id="SSF55486">
    <property type="entry name" value="Metalloproteases ('zincins'), catalytic domain"/>
    <property type="match status" value="1"/>
</dbReference>
<reference evidence="4" key="1">
    <citation type="submission" date="2005-10" db="EMBL/GenBank/DDBJ databases">
        <authorList>
            <person name="Loftus B.J."/>
            <person name="Nene V.M."/>
            <person name="Hannick L.I."/>
            <person name="Bidwell S."/>
            <person name="Haas B."/>
            <person name="Amedeo P."/>
            <person name="Orvis J."/>
            <person name="Wortman J.R."/>
            <person name="White O.R."/>
            <person name="Salzberg S."/>
            <person name="Shumway M."/>
            <person name="Koo H."/>
            <person name="Zhao Y."/>
            <person name="Holmes M."/>
            <person name="Miller J."/>
            <person name="Schatz M."/>
            <person name="Pop M."/>
            <person name="Pai G."/>
            <person name="Utterback T."/>
            <person name="Rogers Y.-H."/>
            <person name="Kravitz S."/>
            <person name="Fraser C.M."/>
        </authorList>
    </citation>
    <scope>NUCLEOTIDE SEQUENCE</scope>
    <source>
        <strain evidence="4">Liverpool</strain>
    </source>
</reference>
<feature type="signal peptide" evidence="2">
    <location>
        <begin position="1"/>
        <end position="21"/>
    </location>
</feature>
<accession>A0A1S4G243</accession>
<dbReference type="PRINTS" id="PR00480">
    <property type="entry name" value="ASTACIN"/>
</dbReference>
<keyword evidence="1 2" id="KW-0862">Zinc</keyword>
<dbReference type="OrthoDB" id="291007at2759"/>
<keyword evidence="1 2" id="KW-0378">Hydrolase</keyword>
<evidence type="ECO:0000259" key="3">
    <source>
        <dbReference type="PROSITE" id="PS51864"/>
    </source>
</evidence>
<reference evidence="4" key="3">
    <citation type="submission" date="2012-09" db="EMBL/GenBank/DDBJ databases">
        <authorList>
            <consortium name="VectorBase"/>
        </authorList>
    </citation>
    <scope>NUCLEOTIDE SEQUENCE</scope>
    <source>
        <strain evidence="4">Liverpool</strain>
    </source>
</reference>
<proteinExistence type="predicted"/>
<keyword evidence="1 2" id="KW-0645">Protease</keyword>
<keyword evidence="2" id="KW-0732">Signal</keyword>
<dbReference type="EMBL" id="CH477774">
    <property type="protein sequence ID" value="EAT36347.1"/>
    <property type="molecule type" value="Genomic_DNA"/>
</dbReference>
<feature type="domain" description="Peptidase M12A" evidence="3">
    <location>
        <begin position="57"/>
        <end position="257"/>
    </location>
</feature>
<dbReference type="PROSITE" id="PS51864">
    <property type="entry name" value="ASTACIN"/>
    <property type="match status" value="1"/>
</dbReference>
<dbReference type="OMA" id="SYVGHRN"/>
<dbReference type="PANTHER" id="PTHR10127:SF814">
    <property type="entry name" value="MEPRIN A SUBUNIT BETA"/>
    <property type="match status" value="1"/>
</dbReference>
<protein>
    <recommendedName>
        <fullName evidence="2">Metalloendopeptidase</fullName>
        <ecNumber evidence="2">3.4.24.-</ecNumber>
    </recommendedName>
</protein>
<dbReference type="HOGENOM" id="CLU_017286_2_3_1"/>
<dbReference type="GO" id="GO:0004222">
    <property type="term" value="F:metalloendopeptidase activity"/>
    <property type="evidence" value="ECO:0007669"/>
    <property type="project" value="UniProtKB-UniRule"/>
</dbReference>
<dbReference type="EC" id="3.4.24.-" evidence="2"/>
<evidence type="ECO:0000313" key="5">
    <source>
        <dbReference type="Proteomes" id="UP000682892"/>
    </source>
</evidence>
<dbReference type="Proteomes" id="UP000682892">
    <property type="component" value="Chromosome 2"/>
</dbReference>